<dbReference type="eggNOG" id="COG3427">
    <property type="taxonomic scope" value="Bacteria"/>
</dbReference>
<dbReference type="SUPFAM" id="SSF55961">
    <property type="entry name" value="Bet v1-like"/>
    <property type="match status" value="1"/>
</dbReference>
<dbReference type="STRING" id="721133.SAMN05216176_113100"/>
<dbReference type="OrthoDB" id="9787428at2"/>
<organism evidence="1 2">
    <name type="scientific">Nitratireductor indicus C115</name>
    <dbReference type="NCBI Taxonomy" id="1231190"/>
    <lineage>
        <taxon>Bacteria</taxon>
        <taxon>Pseudomonadati</taxon>
        <taxon>Pseudomonadota</taxon>
        <taxon>Alphaproteobacteria</taxon>
        <taxon>Hyphomicrobiales</taxon>
        <taxon>Phyllobacteriaceae</taxon>
        <taxon>Nitratireductor</taxon>
    </lineage>
</organism>
<evidence type="ECO:0000313" key="1">
    <source>
        <dbReference type="EMBL" id="EKF40743.1"/>
    </source>
</evidence>
<proteinExistence type="predicted"/>
<name>K2MZR7_9HYPH</name>
<comment type="caution">
    <text evidence="1">The sequence shown here is derived from an EMBL/GenBank/DDBJ whole genome shotgun (WGS) entry which is preliminary data.</text>
</comment>
<dbReference type="PATRIC" id="fig|1231190.3.peg.3947"/>
<dbReference type="AlphaFoldDB" id="K2MZR7"/>
<dbReference type="Proteomes" id="UP000007374">
    <property type="component" value="Unassembled WGS sequence"/>
</dbReference>
<protein>
    <submittedName>
        <fullName evidence="1">Carbon monoxide dehydrogenase subunit G</fullName>
    </submittedName>
</protein>
<dbReference type="PANTHER" id="PTHR38588:SF1">
    <property type="entry name" value="BLL0334 PROTEIN"/>
    <property type="match status" value="1"/>
</dbReference>
<keyword evidence="2" id="KW-1185">Reference proteome</keyword>
<gene>
    <name evidence="1" type="ORF">NA8A_19098</name>
</gene>
<sequence length="150" mass="15538">MAVDMSGEERVAAPIEEVWAALNDPETLKACIPGCETLERGDDDTLSAVVSLKIGPIKARFNGAVALSNIDPPRGYTISGEGKGGIAGFAKGGADVSLTEAGPETTLLAYTARAEVGGKIAQLGSRLIQSTSKKLAAEFFSRLNQRISSG</sequence>
<dbReference type="RefSeq" id="WP_009452029.1">
    <property type="nucleotide sequence ID" value="NZ_AMSI01000015.1"/>
</dbReference>
<dbReference type="PANTHER" id="PTHR38588">
    <property type="entry name" value="BLL0334 PROTEIN"/>
    <property type="match status" value="1"/>
</dbReference>
<dbReference type="Pfam" id="PF06240">
    <property type="entry name" value="COXG"/>
    <property type="match status" value="1"/>
</dbReference>
<dbReference type="InterPro" id="IPR023393">
    <property type="entry name" value="START-like_dom_sf"/>
</dbReference>
<dbReference type="Gene3D" id="3.30.530.20">
    <property type="match status" value="1"/>
</dbReference>
<evidence type="ECO:0000313" key="2">
    <source>
        <dbReference type="Proteomes" id="UP000007374"/>
    </source>
</evidence>
<dbReference type="InterPro" id="IPR010419">
    <property type="entry name" value="CO_DH_gsu"/>
</dbReference>
<dbReference type="EMBL" id="AMSI01000015">
    <property type="protein sequence ID" value="EKF40743.1"/>
    <property type="molecule type" value="Genomic_DNA"/>
</dbReference>
<dbReference type="CDD" id="cd05018">
    <property type="entry name" value="CoxG"/>
    <property type="match status" value="1"/>
</dbReference>
<reference evidence="1 2" key="1">
    <citation type="journal article" date="2012" name="J. Bacteriol.">
        <title>Genome Sequence of Nitratireductor indicus Type Strain C115.</title>
        <authorList>
            <person name="Lai Q."/>
            <person name="Li G."/>
            <person name="Yu Z."/>
            <person name="Shao Z."/>
        </authorList>
    </citation>
    <scope>NUCLEOTIDE SEQUENCE [LARGE SCALE GENOMIC DNA]</scope>
    <source>
        <strain evidence="1 2">C115</strain>
    </source>
</reference>
<accession>K2MZR7</accession>